<reference evidence="2" key="1">
    <citation type="submission" date="2019-12" db="EMBL/GenBank/DDBJ databases">
        <authorList>
            <person name="Cremers G."/>
        </authorList>
    </citation>
    <scope>NUCLEOTIDE SEQUENCE</scope>
    <source>
        <strain evidence="2">Vvax</strain>
    </source>
</reference>
<evidence type="ECO:0000313" key="2">
    <source>
        <dbReference type="EMBL" id="CAA2109664.1"/>
    </source>
</evidence>
<accession>A0A679J7M1</accession>
<sequence length="63" mass="6728">MDGTSAVWDETGEESLMKQGAGQTQVSPINFERARAVSQDIAVPHSHGLRDPTPTSYAEEGIA</sequence>
<feature type="region of interest" description="Disordered" evidence="1">
    <location>
        <begin position="40"/>
        <end position="63"/>
    </location>
</feature>
<name>A0A679J7M1_VARPD</name>
<organism evidence="2">
    <name type="scientific">Variovorax paradoxus</name>
    <dbReference type="NCBI Taxonomy" id="34073"/>
    <lineage>
        <taxon>Bacteria</taxon>
        <taxon>Pseudomonadati</taxon>
        <taxon>Pseudomonadota</taxon>
        <taxon>Betaproteobacteria</taxon>
        <taxon>Burkholderiales</taxon>
        <taxon>Comamonadaceae</taxon>
        <taxon>Variovorax</taxon>
    </lineage>
</organism>
<feature type="region of interest" description="Disordered" evidence="1">
    <location>
        <begin position="1"/>
        <end position="27"/>
    </location>
</feature>
<dbReference type="EMBL" id="LR743508">
    <property type="protein sequence ID" value="CAA2109664.1"/>
    <property type="molecule type" value="Genomic_DNA"/>
</dbReference>
<dbReference type="AlphaFoldDB" id="A0A679J7M1"/>
<evidence type="ECO:0000256" key="1">
    <source>
        <dbReference type="SAM" id="MobiDB-lite"/>
    </source>
</evidence>
<gene>
    <name evidence="2" type="ORF">VVAX_05935</name>
</gene>
<protein>
    <submittedName>
        <fullName evidence="2">Uncharacterized protein</fullName>
    </submittedName>
</protein>
<proteinExistence type="predicted"/>